<feature type="transmembrane region" description="Helical" evidence="6">
    <location>
        <begin position="371"/>
        <end position="388"/>
    </location>
</feature>
<feature type="transmembrane region" description="Helical" evidence="6">
    <location>
        <begin position="44"/>
        <end position="62"/>
    </location>
</feature>
<dbReference type="InterPro" id="IPR001279">
    <property type="entry name" value="Metallo-B-lactamas"/>
</dbReference>
<dbReference type="InterPro" id="IPR025405">
    <property type="entry name" value="DUF4131"/>
</dbReference>
<dbReference type="AlphaFoldDB" id="A0A353JMG5"/>
<dbReference type="InterPro" id="IPR004477">
    <property type="entry name" value="ComEC_N"/>
</dbReference>
<accession>A0A353JMG5</accession>
<evidence type="ECO:0000256" key="1">
    <source>
        <dbReference type="ARBA" id="ARBA00004651"/>
    </source>
</evidence>
<dbReference type="PANTHER" id="PTHR30619:SF1">
    <property type="entry name" value="RECOMBINATION PROTEIN 2"/>
    <property type="match status" value="1"/>
</dbReference>
<dbReference type="NCBIfam" id="TIGR00361">
    <property type="entry name" value="ComEC_Rec2"/>
    <property type="match status" value="1"/>
</dbReference>
<keyword evidence="2" id="KW-1003">Cell membrane</keyword>
<dbReference type="Pfam" id="PF03772">
    <property type="entry name" value="Competence"/>
    <property type="match status" value="1"/>
</dbReference>
<feature type="domain" description="Metallo-beta-lactamase" evidence="7">
    <location>
        <begin position="576"/>
        <end position="767"/>
    </location>
</feature>
<feature type="transmembrane region" description="Helical" evidence="6">
    <location>
        <begin position="21"/>
        <end position="38"/>
    </location>
</feature>
<evidence type="ECO:0000313" key="11">
    <source>
        <dbReference type="Proteomes" id="UP000264779"/>
    </source>
</evidence>
<reference evidence="10 11" key="1">
    <citation type="journal article" date="2018" name="Nat. Biotechnol.">
        <title>A standardized bacterial taxonomy based on genome phylogeny substantially revises the tree of life.</title>
        <authorList>
            <person name="Parks D.H."/>
            <person name="Chuvochina M."/>
            <person name="Waite D.W."/>
            <person name="Rinke C."/>
            <person name="Skarshewski A."/>
            <person name="Chaumeil P.A."/>
            <person name="Hugenholtz P."/>
        </authorList>
    </citation>
    <scope>NUCLEOTIDE SEQUENCE [LARGE SCALE GENOMIC DNA]</scope>
    <source>
        <strain evidence="9">UBA11621</strain>
        <strain evidence="8">UBA11978</strain>
    </source>
</reference>
<feature type="transmembrane region" description="Helical" evidence="6">
    <location>
        <begin position="394"/>
        <end position="411"/>
    </location>
</feature>
<evidence type="ECO:0000256" key="3">
    <source>
        <dbReference type="ARBA" id="ARBA00022692"/>
    </source>
</evidence>
<dbReference type="Pfam" id="PF00753">
    <property type="entry name" value="Lactamase_B"/>
    <property type="match status" value="1"/>
</dbReference>
<comment type="subcellular location">
    <subcellularLocation>
        <location evidence="1">Cell membrane</location>
        <topology evidence="1">Multi-pass membrane protein</topology>
    </subcellularLocation>
</comment>
<dbReference type="GO" id="GO:0030420">
    <property type="term" value="P:establishment of competence for transformation"/>
    <property type="evidence" value="ECO:0007669"/>
    <property type="project" value="InterPro"/>
</dbReference>
<dbReference type="InterPro" id="IPR036866">
    <property type="entry name" value="RibonucZ/Hydroxyglut_hydro"/>
</dbReference>
<dbReference type="PANTHER" id="PTHR30619">
    <property type="entry name" value="DNA INTERNALIZATION/COMPETENCE PROTEIN COMEC/REC2"/>
    <property type="match status" value="1"/>
</dbReference>
<evidence type="ECO:0000313" key="10">
    <source>
        <dbReference type="Proteomes" id="UP000263517"/>
    </source>
</evidence>
<evidence type="ECO:0000256" key="5">
    <source>
        <dbReference type="ARBA" id="ARBA00023136"/>
    </source>
</evidence>
<keyword evidence="4 6" id="KW-1133">Transmembrane helix</keyword>
<dbReference type="CDD" id="cd07731">
    <property type="entry name" value="ComA-like_MBL-fold"/>
    <property type="match status" value="1"/>
</dbReference>
<evidence type="ECO:0000256" key="4">
    <source>
        <dbReference type="ARBA" id="ARBA00022989"/>
    </source>
</evidence>
<dbReference type="Gene3D" id="3.60.15.10">
    <property type="entry name" value="Ribonuclease Z/Hydroxyacylglutathione hydrolase-like"/>
    <property type="match status" value="1"/>
</dbReference>
<feature type="transmembrane region" description="Helical" evidence="6">
    <location>
        <begin position="292"/>
        <end position="314"/>
    </location>
</feature>
<keyword evidence="3 6" id="KW-0812">Transmembrane</keyword>
<dbReference type="InterPro" id="IPR004797">
    <property type="entry name" value="Competence_ComEC/Rec2"/>
</dbReference>
<dbReference type="Proteomes" id="UP000264779">
    <property type="component" value="Unassembled WGS sequence"/>
</dbReference>
<dbReference type="Pfam" id="PF13567">
    <property type="entry name" value="DUF4131"/>
    <property type="match status" value="1"/>
</dbReference>
<evidence type="ECO:0000256" key="2">
    <source>
        <dbReference type="ARBA" id="ARBA00022475"/>
    </source>
</evidence>
<gene>
    <name evidence="8" type="ORF">DCW74_20505</name>
    <name evidence="9" type="ORF">DEB45_17535</name>
</gene>
<proteinExistence type="predicted"/>
<dbReference type="SUPFAM" id="SSF56281">
    <property type="entry name" value="Metallo-hydrolase/oxidoreductase"/>
    <property type="match status" value="1"/>
</dbReference>
<dbReference type="RefSeq" id="WP_337897170.1">
    <property type="nucleotide sequence ID" value="NZ_CAJXAX010000001.1"/>
</dbReference>
<dbReference type="NCBIfam" id="TIGR00360">
    <property type="entry name" value="ComEC_N-term"/>
    <property type="match status" value="1"/>
</dbReference>
<dbReference type="EMBL" id="DNAN01000713">
    <property type="protein sequence ID" value="HAW78105.1"/>
    <property type="molecule type" value="Genomic_DNA"/>
</dbReference>
<dbReference type="SMART" id="SM00849">
    <property type="entry name" value="Lactamase_B"/>
    <property type="match status" value="1"/>
</dbReference>
<organism evidence="9 11">
    <name type="scientific">Alteromonas australica</name>
    <dbReference type="NCBI Taxonomy" id="589873"/>
    <lineage>
        <taxon>Bacteria</taxon>
        <taxon>Pseudomonadati</taxon>
        <taxon>Pseudomonadota</taxon>
        <taxon>Gammaproteobacteria</taxon>
        <taxon>Alteromonadales</taxon>
        <taxon>Alteromonadaceae</taxon>
        <taxon>Alteromonas/Salinimonas group</taxon>
        <taxon>Alteromonas</taxon>
    </lineage>
</organism>
<protein>
    <submittedName>
        <fullName evidence="9">DNA internalization-related competence protein ComEC/Rec2</fullName>
    </submittedName>
</protein>
<evidence type="ECO:0000256" key="6">
    <source>
        <dbReference type="SAM" id="Phobius"/>
    </source>
</evidence>
<name>A0A353JMG5_9ALTE</name>
<keyword evidence="5 6" id="KW-0472">Membrane</keyword>
<feature type="transmembrane region" description="Helical" evidence="6">
    <location>
        <begin position="522"/>
        <end position="541"/>
    </location>
</feature>
<dbReference type="InterPro" id="IPR035681">
    <property type="entry name" value="ComA-like_MBL"/>
</dbReference>
<evidence type="ECO:0000313" key="9">
    <source>
        <dbReference type="EMBL" id="HBU53055.1"/>
    </source>
</evidence>
<feature type="transmembrane region" description="Helical" evidence="6">
    <location>
        <begin position="418"/>
        <end position="441"/>
    </location>
</feature>
<feature type="transmembrane region" description="Helical" evidence="6">
    <location>
        <begin position="83"/>
        <end position="105"/>
    </location>
</feature>
<feature type="transmembrane region" description="Helical" evidence="6">
    <location>
        <begin position="546"/>
        <end position="562"/>
    </location>
</feature>
<feature type="transmembrane region" description="Helical" evidence="6">
    <location>
        <begin position="326"/>
        <end position="341"/>
    </location>
</feature>
<evidence type="ECO:0000259" key="7">
    <source>
        <dbReference type="SMART" id="SM00849"/>
    </source>
</evidence>
<dbReference type="InterPro" id="IPR052159">
    <property type="entry name" value="Competence_DNA_uptake"/>
</dbReference>
<dbReference type="GO" id="GO:0005886">
    <property type="term" value="C:plasma membrane"/>
    <property type="evidence" value="ECO:0007669"/>
    <property type="project" value="UniProtKB-SubCell"/>
</dbReference>
<dbReference type="Proteomes" id="UP000263517">
    <property type="component" value="Unassembled WGS sequence"/>
</dbReference>
<evidence type="ECO:0000313" key="8">
    <source>
        <dbReference type="EMBL" id="HAW78105.1"/>
    </source>
</evidence>
<comment type="caution">
    <text evidence="9">The sequence shown here is derived from an EMBL/GenBank/DDBJ whole genome shotgun (WGS) entry which is preliminary data.</text>
</comment>
<sequence length="832" mass="92394">MASLAMYHYCLRRLMANRITIWCGSFCACAITSVLWPALPSYPIQFGIGIAAIIFAAFGYVMTRKAPTFNVRGHLYSEHCATLSFAMSGALAGTLWVASVGYSYLSWQLPEDKIQQDVTLFGQVVAGGCLNSVKSDEELSGDGQKKPVLTLRVSRIDSLKLNASVDMRLYALDPQLCVHTNDKVTFTARIKPAYGNANPVGFSQQRYLTSQHIVATGYIKTNAKQAFTENRISHHHGLRFYLSESLSDLALVNNAWFQALLLGNKQALSNEDWMLIQRTGTAHVFSISGMHLGIIAGAVLLMTRALFLLVVRLFGQRIVLSNTRDANLCLVVLATLLYAYVSGLSLPVVRAFSMLVIGCAMVWSRLATTPSALLVFMLFFCVVLFPLSWLHASFYLSIGAVFIIIFLNWRFQLFQLPWYYSIIVLQVALSIFMVPITLLWFGQASLTGIVANLVLVPLISLLLPIAIALFIIAACCDTLLPSAAGWAMQGMWLLDDAFSQLLRFLRFLSDWPHSAFLVSFEPQVMMALCFALIIAILPTFYGQKRGILLCLFPFIFAISTPYNPTRWYVHVFDAGQGTAIALTRGHRAGIIDTGPVYQGKAPIAESVIPQYLAQINANDVDFVVVSHSDTDHAGGVDALSTWLSQTMTNKALPRAQSGPTQWFSPLNGCTQGEAFEWQGLIVSFHWPQAGNHVNSNNTSCVVSISDGHYRILLPGDIEREAEYALIKTTQLPSANVLIAPHHGSKTSSTQAFITSVSPQYVIYTQGYENRWQFPSKKVYQRYEAFGARQFTTSEFGYIRLEFSSKGIIVEPTRSGSTKRWFMVNKPPRYLQD</sequence>
<dbReference type="EMBL" id="DONK01000271">
    <property type="protein sequence ID" value="HBU53055.1"/>
    <property type="molecule type" value="Genomic_DNA"/>
</dbReference>
<feature type="transmembrane region" description="Helical" evidence="6">
    <location>
        <begin position="453"/>
        <end position="476"/>
    </location>
</feature>